<comment type="caution">
    <text evidence="2">The sequence shown here is derived from an EMBL/GenBank/DDBJ whole genome shotgun (WGS) entry which is preliminary data.</text>
</comment>
<protein>
    <submittedName>
        <fullName evidence="2">Eef-2 protein</fullName>
    </submittedName>
</protein>
<keyword evidence="3" id="KW-1185">Reference proteome</keyword>
<sequence>MAGFLELEFEIGSAFWPEVFSALSMIVPSVLAYHTAPELASKSVFPEGLWALAVGTFLHCPFSVAYHLACAVLDQRDGFDSYSTPFRTMDLTAIHCSAIIFAWALSQGDWLYTFLMFVVNFSCIVVLFSRLIRGRPGGLDENIRISGCVFLFLSSRKLCQGRRKKPEGA</sequence>
<dbReference type="EMBL" id="CAJNIZ010016224">
    <property type="protein sequence ID" value="CAE7382996.1"/>
    <property type="molecule type" value="Genomic_DNA"/>
</dbReference>
<dbReference type="Proteomes" id="UP000649617">
    <property type="component" value="Unassembled WGS sequence"/>
</dbReference>
<keyword evidence="1" id="KW-0812">Transmembrane</keyword>
<evidence type="ECO:0000313" key="3">
    <source>
        <dbReference type="Proteomes" id="UP000649617"/>
    </source>
</evidence>
<feature type="transmembrane region" description="Helical" evidence="1">
    <location>
        <begin position="49"/>
        <end position="73"/>
    </location>
</feature>
<proteinExistence type="predicted"/>
<dbReference type="OrthoDB" id="416799at2759"/>
<keyword evidence="1" id="KW-1133">Transmembrane helix</keyword>
<dbReference type="AlphaFoldDB" id="A0A812QEJ7"/>
<name>A0A812QEJ7_SYMPI</name>
<feature type="transmembrane region" description="Helical" evidence="1">
    <location>
        <begin position="85"/>
        <end position="104"/>
    </location>
</feature>
<evidence type="ECO:0000313" key="2">
    <source>
        <dbReference type="EMBL" id="CAE7382996.1"/>
    </source>
</evidence>
<reference evidence="2" key="1">
    <citation type="submission" date="2021-02" db="EMBL/GenBank/DDBJ databases">
        <authorList>
            <person name="Dougan E. K."/>
            <person name="Rhodes N."/>
            <person name="Thang M."/>
            <person name="Chan C."/>
        </authorList>
    </citation>
    <scope>NUCLEOTIDE SEQUENCE</scope>
</reference>
<accession>A0A812QEJ7</accession>
<gene>
    <name evidence="2" type="primary">eef-2</name>
    <name evidence="2" type="ORF">SPIL2461_LOCUS9347</name>
</gene>
<evidence type="ECO:0000256" key="1">
    <source>
        <dbReference type="SAM" id="Phobius"/>
    </source>
</evidence>
<organism evidence="2 3">
    <name type="scientific">Symbiodinium pilosum</name>
    <name type="common">Dinoflagellate</name>
    <dbReference type="NCBI Taxonomy" id="2952"/>
    <lineage>
        <taxon>Eukaryota</taxon>
        <taxon>Sar</taxon>
        <taxon>Alveolata</taxon>
        <taxon>Dinophyceae</taxon>
        <taxon>Suessiales</taxon>
        <taxon>Symbiodiniaceae</taxon>
        <taxon>Symbiodinium</taxon>
    </lineage>
</organism>
<keyword evidence="1" id="KW-0472">Membrane</keyword>
<feature type="transmembrane region" description="Helical" evidence="1">
    <location>
        <begin position="110"/>
        <end position="128"/>
    </location>
</feature>